<sequence>MNAMFLSRMSRSVGYRFYSNSFACFNTTPAVDKMYDILQEYRAKNYSRELSSRFVKELLKHTDENKDGNMEYSEFKQFLDNIGVGDQMNKEEIDDVLKYVGGEDALDGQISIANMQKVLIDDLKARKK</sequence>
<keyword evidence="4" id="KW-1185">Reference proteome</keyword>
<dbReference type="InterPro" id="IPR002048">
    <property type="entry name" value="EF_hand_dom"/>
</dbReference>
<comment type="caution">
    <text evidence="3">The sequence shown here is derived from an EMBL/GenBank/DDBJ whole genome shotgun (WGS) entry which is preliminary data.</text>
</comment>
<proteinExistence type="predicted"/>
<evidence type="ECO:0000259" key="2">
    <source>
        <dbReference type="PROSITE" id="PS50222"/>
    </source>
</evidence>
<dbReference type="InterPro" id="IPR018247">
    <property type="entry name" value="EF_Hand_1_Ca_BS"/>
</dbReference>
<dbReference type="GO" id="GO:0005509">
    <property type="term" value="F:calcium ion binding"/>
    <property type="evidence" value="ECO:0007669"/>
    <property type="project" value="InterPro"/>
</dbReference>
<evidence type="ECO:0000256" key="1">
    <source>
        <dbReference type="ARBA" id="ARBA00022837"/>
    </source>
</evidence>
<gene>
    <name evidence="3" type="ORF">CYCCA115_LOCUS2089</name>
</gene>
<evidence type="ECO:0000313" key="4">
    <source>
        <dbReference type="Proteomes" id="UP001295423"/>
    </source>
</evidence>
<dbReference type="PROSITE" id="PS00018">
    <property type="entry name" value="EF_HAND_1"/>
    <property type="match status" value="1"/>
</dbReference>
<dbReference type="Gene3D" id="1.10.238.10">
    <property type="entry name" value="EF-hand"/>
    <property type="match status" value="1"/>
</dbReference>
<dbReference type="EMBL" id="CAKOGP040000113">
    <property type="protein sequence ID" value="CAJ1930791.1"/>
    <property type="molecule type" value="Genomic_DNA"/>
</dbReference>
<evidence type="ECO:0000313" key="3">
    <source>
        <dbReference type="EMBL" id="CAJ1930791.1"/>
    </source>
</evidence>
<name>A0AAD2CDU0_9STRA</name>
<dbReference type="Proteomes" id="UP001295423">
    <property type="component" value="Unassembled WGS sequence"/>
</dbReference>
<dbReference type="PROSITE" id="PS50222">
    <property type="entry name" value="EF_HAND_2"/>
    <property type="match status" value="1"/>
</dbReference>
<organism evidence="3 4">
    <name type="scientific">Cylindrotheca closterium</name>
    <dbReference type="NCBI Taxonomy" id="2856"/>
    <lineage>
        <taxon>Eukaryota</taxon>
        <taxon>Sar</taxon>
        <taxon>Stramenopiles</taxon>
        <taxon>Ochrophyta</taxon>
        <taxon>Bacillariophyta</taxon>
        <taxon>Bacillariophyceae</taxon>
        <taxon>Bacillariophycidae</taxon>
        <taxon>Bacillariales</taxon>
        <taxon>Bacillariaceae</taxon>
        <taxon>Cylindrotheca</taxon>
    </lineage>
</organism>
<dbReference type="InterPro" id="IPR011992">
    <property type="entry name" value="EF-hand-dom_pair"/>
</dbReference>
<dbReference type="SUPFAM" id="SSF47473">
    <property type="entry name" value="EF-hand"/>
    <property type="match status" value="1"/>
</dbReference>
<keyword evidence="1" id="KW-0106">Calcium</keyword>
<reference evidence="3" key="1">
    <citation type="submission" date="2023-08" db="EMBL/GenBank/DDBJ databases">
        <authorList>
            <person name="Audoor S."/>
            <person name="Bilcke G."/>
        </authorList>
    </citation>
    <scope>NUCLEOTIDE SEQUENCE</scope>
</reference>
<dbReference type="AlphaFoldDB" id="A0AAD2CDU0"/>
<accession>A0AAD2CDU0</accession>
<feature type="domain" description="EF-hand" evidence="2">
    <location>
        <begin position="50"/>
        <end position="85"/>
    </location>
</feature>
<protein>
    <recommendedName>
        <fullName evidence="2">EF-hand domain-containing protein</fullName>
    </recommendedName>
</protein>